<protein>
    <submittedName>
        <fullName evidence="3">Uncharacterized protein</fullName>
    </submittedName>
</protein>
<evidence type="ECO:0000313" key="3">
    <source>
        <dbReference type="EMBL" id="PIW16965.1"/>
    </source>
</evidence>
<evidence type="ECO:0000256" key="1">
    <source>
        <dbReference type="SAM" id="Coils"/>
    </source>
</evidence>
<sequence>MTNYLLQDLLALLLAEQQLEAQISNLENHQESLVLRLDPDSHEPLELQIFSTHPPVGVLQDSSPPSAGILYFFCEFPHHFEAEQASESTRLISYLNELLPLGSLEITAEGKLYYRYGLLTEVSWPDIRSALEISVCLAQILPEIRAYLSKILSAEPPVKPEFYQELRKQFRMLLNQKATRRTLPEMVVPPHEWSSNSRYGLAYFLIGFLSVVCSTLATPWVGSNTGLYLGLLILTPGFFAVYHQHQKQRKNERLLKRRAKFNFYFQMLESEHLRAQSHAQELNQQRDSVDYSSMNMRQTSPDTPNQLLRLHQGLNHLVQFQERLIQYQTEVKKRLEELELSQEHLKLEYQLFLSEQANAQAELPPDLPELKPELQQDLIWPQLKKLTTILNFLEFQSLAQEPLATEPGFLQVQLPHNKTRLLIQAHKDWQTPTPEPLHTWMLTFSAPLELKIPLEEMQRVRELLVHFNRFMPIGSVRLDSENQKVILCHHFIRLQGDISNFLLIEILEILNFFSLKLEEKLKHFLNSQKSLPEMLQELETEFISLIH</sequence>
<feature type="coiled-coil region" evidence="1">
    <location>
        <begin position="9"/>
        <end position="36"/>
    </location>
</feature>
<dbReference type="AlphaFoldDB" id="A0A2M7G520"/>
<organism evidence="3 4">
    <name type="scientific">bacterium (Candidatus Blackallbacteria) CG17_big_fil_post_rev_8_21_14_2_50_48_46</name>
    <dbReference type="NCBI Taxonomy" id="2014261"/>
    <lineage>
        <taxon>Bacteria</taxon>
        <taxon>Candidatus Blackallbacteria</taxon>
    </lineage>
</organism>
<keyword evidence="1" id="KW-0175">Coiled coil</keyword>
<dbReference type="EMBL" id="PFFQ01000032">
    <property type="protein sequence ID" value="PIW16965.1"/>
    <property type="molecule type" value="Genomic_DNA"/>
</dbReference>
<dbReference type="Proteomes" id="UP000231019">
    <property type="component" value="Unassembled WGS sequence"/>
</dbReference>
<feature type="transmembrane region" description="Helical" evidence="2">
    <location>
        <begin position="201"/>
        <end position="221"/>
    </location>
</feature>
<comment type="caution">
    <text evidence="3">The sequence shown here is derived from an EMBL/GenBank/DDBJ whole genome shotgun (WGS) entry which is preliminary data.</text>
</comment>
<reference evidence="3 4" key="1">
    <citation type="submission" date="2017-09" db="EMBL/GenBank/DDBJ databases">
        <title>Depth-based differentiation of microbial function through sediment-hosted aquifers and enrichment of novel symbionts in the deep terrestrial subsurface.</title>
        <authorList>
            <person name="Probst A.J."/>
            <person name="Ladd B."/>
            <person name="Jarett J.K."/>
            <person name="Geller-Mcgrath D.E."/>
            <person name="Sieber C.M."/>
            <person name="Emerson J.B."/>
            <person name="Anantharaman K."/>
            <person name="Thomas B.C."/>
            <person name="Malmstrom R."/>
            <person name="Stieglmeier M."/>
            <person name="Klingl A."/>
            <person name="Woyke T."/>
            <person name="Ryan C.M."/>
            <person name="Banfield J.F."/>
        </authorList>
    </citation>
    <scope>NUCLEOTIDE SEQUENCE [LARGE SCALE GENOMIC DNA]</scope>
    <source>
        <strain evidence="3">CG17_big_fil_post_rev_8_21_14_2_50_48_46</strain>
    </source>
</reference>
<evidence type="ECO:0000313" key="4">
    <source>
        <dbReference type="Proteomes" id="UP000231019"/>
    </source>
</evidence>
<keyword evidence="2" id="KW-0812">Transmembrane</keyword>
<keyword evidence="2" id="KW-0472">Membrane</keyword>
<keyword evidence="2" id="KW-1133">Transmembrane helix</keyword>
<evidence type="ECO:0000256" key="2">
    <source>
        <dbReference type="SAM" id="Phobius"/>
    </source>
</evidence>
<gene>
    <name evidence="3" type="ORF">COW36_10865</name>
</gene>
<name>A0A2M7G520_9BACT</name>
<accession>A0A2M7G520</accession>
<feature type="transmembrane region" description="Helical" evidence="2">
    <location>
        <begin position="227"/>
        <end position="243"/>
    </location>
</feature>
<proteinExistence type="predicted"/>